<keyword evidence="2" id="KW-1185">Reference proteome</keyword>
<dbReference type="Proteomes" id="UP001055811">
    <property type="component" value="Linkage Group LG04"/>
</dbReference>
<organism evidence="1 2">
    <name type="scientific">Cichorium intybus</name>
    <name type="common">Chicory</name>
    <dbReference type="NCBI Taxonomy" id="13427"/>
    <lineage>
        <taxon>Eukaryota</taxon>
        <taxon>Viridiplantae</taxon>
        <taxon>Streptophyta</taxon>
        <taxon>Embryophyta</taxon>
        <taxon>Tracheophyta</taxon>
        <taxon>Spermatophyta</taxon>
        <taxon>Magnoliopsida</taxon>
        <taxon>eudicotyledons</taxon>
        <taxon>Gunneridae</taxon>
        <taxon>Pentapetalae</taxon>
        <taxon>asterids</taxon>
        <taxon>campanulids</taxon>
        <taxon>Asterales</taxon>
        <taxon>Asteraceae</taxon>
        <taxon>Cichorioideae</taxon>
        <taxon>Cichorieae</taxon>
        <taxon>Cichoriinae</taxon>
        <taxon>Cichorium</taxon>
    </lineage>
</organism>
<dbReference type="EMBL" id="CM042012">
    <property type="protein sequence ID" value="KAI3752973.1"/>
    <property type="molecule type" value="Genomic_DNA"/>
</dbReference>
<gene>
    <name evidence="1" type="ORF">L2E82_25016</name>
</gene>
<comment type="caution">
    <text evidence="1">The sequence shown here is derived from an EMBL/GenBank/DDBJ whole genome shotgun (WGS) entry which is preliminary data.</text>
</comment>
<accession>A0ACB9E327</accession>
<name>A0ACB9E327_CICIN</name>
<reference evidence="1 2" key="2">
    <citation type="journal article" date="2022" name="Mol. Ecol. Resour.">
        <title>The genomes of chicory, endive, great burdock and yacon provide insights into Asteraceae paleo-polyploidization history and plant inulin production.</title>
        <authorList>
            <person name="Fan W."/>
            <person name="Wang S."/>
            <person name="Wang H."/>
            <person name="Wang A."/>
            <person name="Jiang F."/>
            <person name="Liu H."/>
            <person name="Zhao H."/>
            <person name="Xu D."/>
            <person name="Zhang Y."/>
        </authorList>
    </citation>
    <scope>NUCLEOTIDE SEQUENCE [LARGE SCALE GENOMIC DNA]</scope>
    <source>
        <strain evidence="2">cv. Punajuju</strain>
        <tissue evidence="1">Leaves</tissue>
    </source>
</reference>
<sequence>MVINVRKRMHLLKSLSEQDKEPEHEVAAEISSSGPSEESTVEIPLEIDEYELVDHVDILTPLEKSVFRNGEWSEQKEVVAELTKLALTKKIAPGDFIEICRTLKKLIIYSKLAVAIEAVQAIESLASGLRTNLSRSLRLLLPVLLEKLKEKKPTMTVALSNTLKSNAQSWMSDSC</sequence>
<proteinExistence type="predicted"/>
<evidence type="ECO:0000313" key="2">
    <source>
        <dbReference type="Proteomes" id="UP001055811"/>
    </source>
</evidence>
<evidence type="ECO:0000313" key="1">
    <source>
        <dbReference type="EMBL" id="KAI3752973.1"/>
    </source>
</evidence>
<protein>
    <submittedName>
        <fullName evidence="1">Uncharacterized protein</fullName>
    </submittedName>
</protein>
<reference evidence="2" key="1">
    <citation type="journal article" date="2022" name="Mol. Ecol. Resour.">
        <title>The genomes of chicory, endive, great burdock and yacon provide insights into Asteraceae palaeo-polyploidization history and plant inulin production.</title>
        <authorList>
            <person name="Fan W."/>
            <person name="Wang S."/>
            <person name="Wang H."/>
            <person name="Wang A."/>
            <person name="Jiang F."/>
            <person name="Liu H."/>
            <person name="Zhao H."/>
            <person name="Xu D."/>
            <person name="Zhang Y."/>
        </authorList>
    </citation>
    <scope>NUCLEOTIDE SEQUENCE [LARGE SCALE GENOMIC DNA]</scope>
    <source>
        <strain evidence="2">cv. Punajuju</strain>
    </source>
</reference>